<dbReference type="Proteomes" id="UP000756346">
    <property type="component" value="Unassembled WGS sequence"/>
</dbReference>
<comment type="caution">
    <text evidence="2">The sequence shown here is derived from an EMBL/GenBank/DDBJ whole genome shotgun (WGS) entry which is preliminary data.</text>
</comment>
<keyword evidence="3" id="KW-1185">Reference proteome</keyword>
<sequence length="337" mass="36570">MSATHSNAPPPYSAASKSNHINHNSSPPPPPPQQQQQQRQQQPIINPNSTTYHLRNHVSSLPSRIRDSHNARANRHASDDSALLEETLVPHVEAFLADLGSRPVAPPSATLVLYPTAAMLLGNSFDSISGFGAEAETGRARPRTPKLSGLDDMQRHGEFVRVQGVESSSSSLSEPKPGNDKPGLYGHGFGDGKGGSGSREKDLLWWKDEAMARRLAAYIQPKPEEDPNLAPPAFFDADVARHEHQQQEQAGAKKSKDKKSWGLKKFIGGGGGSRSPPAARGYAVQSINASELDTRAKMTVKAEEMTFRVENDMGLYESFNGWALVARVTFLHGEGDL</sequence>
<dbReference type="RefSeq" id="XP_046018682.1">
    <property type="nucleotide sequence ID" value="XM_046148218.1"/>
</dbReference>
<feature type="compositionally biased region" description="Gly residues" evidence="1">
    <location>
        <begin position="185"/>
        <end position="197"/>
    </location>
</feature>
<dbReference type="AlphaFoldDB" id="A0A9P8YII2"/>
<evidence type="ECO:0000313" key="2">
    <source>
        <dbReference type="EMBL" id="KAH7040627.1"/>
    </source>
</evidence>
<feature type="region of interest" description="Disordered" evidence="1">
    <location>
        <begin position="134"/>
        <end position="200"/>
    </location>
</feature>
<proteinExistence type="predicted"/>
<feature type="compositionally biased region" description="Polar residues" evidence="1">
    <location>
        <begin position="44"/>
        <end position="54"/>
    </location>
</feature>
<name>A0A9P8YII2_9PEZI</name>
<accession>A0A9P8YII2</accession>
<dbReference type="GeneID" id="70177764"/>
<gene>
    <name evidence="2" type="ORF">B0I36DRAFT_13212</name>
</gene>
<protein>
    <submittedName>
        <fullName evidence="2">Uncharacterized protein</fullName>
    </submittedName>
</protein>
<evidence type="ECO:0000313" key="3">
    <source>
        <dbReference type="Proteomes" id="UP000756346"/>
    </source>
</evidence>
<evidence type="ECO:0000256" key="1">
    <source>
        <dbReference type="SAM" id="MobiDB-lite"/>
    </source>
</evidence>
<reference evidence="2" key="1">
    <citation type="journal article" date="2021" name="Nat. Commun.">
        <title>Genetic determinants of endophytism in the Arabidopsis root mycobiome.</title>
        <authorList>
            <person name="Mesny F."/>
            <person name="Miyauchi S."/>
            <person name="Thiergart T."/>
            <person name="Pickel B."/>
            <person name="Atanasova L."/>
            <person name="Karlsson M."/>
            <person name="Huettel B."/>
            <person name="Barry K.W."/>
            <person name="Haridas S."/>
            <person name="Chen C."/>
            <person name="Bauer D."/>
            <person name="Andreopoulos W."/>
            <person name="Pangilinan J."/>
            <person name="LaButti K."/>
            <person name="Riley R."/>
            <person name="Lipzen A."/>
            <person name="Clum A."/>
            <person name="Drula E."/>
            <person name="Henrissat B."/>
            <person name="Kohler A."/>
            <person name="Grigoriev I.V."/>
            <person name="Martin F.M."/>
            <person name="Hacquard S."/>
        </authorList>
    </citation>
    <scope>NUCLEOTIDE SEQUENCE</scope>
    <source>
        <strain evidence="2">MPI-CAGE-CH-0230</strain>
    </source>
</reference>
<dbReference type="OrthoDB" id="3526284at2759"/>
<feature type="compositionally biased region" description="Polar residues" evidence="1">
    <location>
        <begin position="15"/>
        <end position="25"/>
    </location>
</feature>
<feature type="compositionally biased region" description="Low complexity" evidence="1">
    <location>
        <begin position="34"/>
        <end position="43"/>
    </location>
</feature>
<dbReference type="EMBL" id="JAGTJQ010000001">
    <property type="protein sequence ID" value="KAH7040627.1"/>
    <property type="molecule type" value="Genomic_DNA"/>
</dbReference>
<organism evidence="2 3">
    <name type="scientific">Microdochium trichocladiopsis</name>
    <dbReference type="NCBI Taxonomy" id="1682393"/>
    <lineage>
        <taxon>Eukaryota</taxon>
        <taxon>Fungi</taxon>
        <taxon>Dikarya</taxon>
        <taxon>Ascomycota</taxon>
        <taxon>Pezizomycotina</taxon>
        <taxon>Sordariomycetes</taxon>
        <taxon>Xylariomycetidae</taxon>
        <taxon>Xylariales</taxon>
        <taxon>Microdochiaceae</taxon>
        <taxon>Microdochium</taxon>
    </lineage>
</organism>
<feature type="region of interest" description="Disordered" evidence="1">
    <location>
        <begin position="1"/>
        <end position="54"/>
    </location>
</feature>